<evidence type="ECO:0000256" key="1">
    <source>
        <dbReference type="ARBA" id="ARBA00022679"/>
    </source>
</evidence>
<evidence type="ECO:0000313" key="2">
    <source>
        <dbReference type="EMBL" id="RZT85928.1"/>
    </source>
</evidence>
<dbReference type="Proteomes" id="UP000291591">
    <property type="component" value="Unassembled WGS sequence"/>
</dbReference>
<keyword evidence="1 2" id="KW-0808">Transferase</keyword>
<dbReference type="InterPro" id="IPR003673">
    <property type="entry name" value="CoA-Trfase_fam_III"/>
</dbReference>
<dbReference type="InterPro" id="IPR050483">
    <property type="entry name" value="CoA-transferase_III_domain"/>
</dbReference>
<dbReference type="InterPro" id="IPR044855">
    <property type="entry name" value="CoA-Trfase_III_dom3_sf"/>
</dbReference>
<name>A0A4Q7UXY6_PSEST</name>
<dbReference type="OrthoDB" id="9797653at2"/>
<proteinExistence type="predicted"/>
<dbReference type="RefSeq" id="WP_130290314.1">
    <property type="nucleotide sequence ID" value="NZ_SHKL01000001.1"/>
</dbReference>
<dbReference type="InterPro" id="IPR023606">
    <property type="entry name" value="CoA-Trfase_III_dom_1_sf"/>
</dbReference>
<keyword evidence="3" id="KW-1185">Reference proteome</keyword>
<evidence type="ECO:0000313" key="3">
    <source>
        <dbReference type="Proteomes" id="UP000291591"/>
    </source>
</evidence>
<reference evidence="2 3" key="1">
    <citation type="submission" date="2019-02" db="EMBL/GenBank/DDBJ databases">
        <title>Sequencing the genomes of 1000 actinobacteria strains.</title>
        <authorList>
            <person name="Klenk H.-P."/>
        </authorList>
    </citation>
    <scope>NUCLEOTIDE SEQUENCE [LARGE SCALE GENOMIC DNA]</scope>
    <source>
        <strain evidence="2 3">DSM 45779</strain>
    </source>
</reference>
<dbReference type="Gene3D" id="3.40.50.10540">
    <property type="entry name" value="Crotonobetainyl-coa:carnitine coa-transferase, domain 1"/>
    <property type="match status" value="1"/>
</dbReference>
<dbReference type="AlphaFoldDB" id="A0A4Q7UXY6"/>
<dbReference type="Gene3D" id="3.30.1540.10">
    <property type="entry name" value="formyl-coa transferase, domain 3"/>
    <property type="match status" value="1"/>
</dbReference>
<protein>
    <submittedName>
        <fullName evidence="2">Formyl-CoA transferase</fullName>
    </submittedName>
</protein>
<dbReference type="GO" id="GO:0008410">
    <property type="term" value="F:CoA-transferase activity"/>
    <property type="evidence" value="ECO:0007669"/>
    <property type="project" value="TreeGrafter"/>
</dbReference>
<sequence length="407" mass="43364">MTTDLPLSGVRVLELGNYIAAPTAGRLLADFGAEVIKVERPRTGDEVRNWRLYAGDTSMLYRTLNRNKSSVVLDLRTDAGRDAVLALVAQSDVVLENFRPGTLEKWGLGPDALETANPDVVLVRVSAFGQTGPLAHRPGFAAVAEAMGGLRELVGEPDRPPSRTGVSIGDSIAGLYAAFGAMMGLFQRETRRGTDRPVHRRLDVALNEAVLSMMESLIPDHLAYGVERQRVGGRMEGIAPSNAYVCADGGSVVIAGNGDSIYGRFMEVIGRPELGTEPDLASNAGRWARRDELDAAIEAWTRSLPRAEVLERLEEAGVPAGPIYAAPDIVADEQFNARDMIQYFDVDTGGSAPQRVGFPGVVPVLDGTSVPVRSVGPDLGADTTEILHGLLGYTDEQVAAAAGTETS</sequence>
<accession>A0A4Q7UXY6</accession>
<dbReference type="SUPFAM" id="SSF89796">
    <property type="entry name" value="CoA-transferase family III (CaiB/BaiF)"/>
    <property type="match status" value="1"/>
</dbReference>
<dbReference type="EMBL" id="SHKL01000001">
    <property type="protein sequence ID" value="RZT85928.1"/>
    <property type="molecule type" value="Genomic_DNA"/>
</dbReference>
<gene>
    <name evidence="2" type="ORF">EV383_2815</name>
</gene>
<comment type="caution">
    <text evidence="2">The sequence shown here is derived from an EMBL/GenBank/DDBJ whole genome shotgun (WGS) entry which is preliminary data.</text>
</comment>
<dbReference type="Pfam" id="PF02515">
    <property type="entry name" value="CoA_transf_3"/>
    <property type="match status" value="1"/>
</dbReference>
<dbReference type="PANTHER" id="PTHR48207:SF3">
    <property type="entry name" value="SUCCINATE--HYDROXYMETHYLGLUTARATE COA-TRANSFERASE"/>
    <property type="match status" value="1"/>
</dbReference>
<organism evidence="2 3">
    <name type="scientific">Pseudonocardia sediminis</name>
    <dbReference type="NCBI Taxonomy" id="1397368"/>
    <lineage>
        <taxon>Bacteria</taxon>
        <taxon>Bacillati</taxon>
        <taxon>Actinomycetota</taxon>
        <taxon>Actinomycetes</taxon>
        <taxon>Pseudonocardiales</taxon>
        <taxon>Pseudonocardiaceae</taxon>
        <taxon>Pseudonocardia</taxon>
    </lineage>
</organism>
<dbReference type="PANTHER" id="PTHR48207">
    <property type="entry name" value="SUCCINATE--HYDROXYMETHYLGLUTARATE COA-TRANSFERASE"/>
    <property type="match status" value="1"/>
</dbReference>